<dbReference type="STRING" id="360412.LARV_03576"/>
<dbReference type="PANTHER" id="PTHR43278">
    <property type="entry name" value="NAD(P)H-DEPENDENT FMN-CONTAINING OXIDOREDUCTASE YWQN-RELATED"/>
    <property type="match status" value="1"/>
</dbReference>
<sequence>MSKKVLVLSASPRKGGNSDLLCDQFIKGAQEAGNPAEKIFVRDQKISPCIACEACYKNHACVLKDDMAGILEKMIAADVIVMATPVYFYTMNAQMKMLIDRTVPRYTEIKDKEFYFIATAADGEQQALVRTIDGLRGFTDCLGGAVEKGVIYGSGAWKKGEIKGSPAMQQAYEMGKNV</sequence>
<keyword evidence="2" id="KW-0288">FMN</keyword>
<organism evidence="4">
    <name type="scientific">Longilinea arvoryzae</name>
    <dbReference type="NCBI Taxonomy" id="360412"/>
    <lineage>
        <taxon>Bacteria</taxon>
        <taxon>Bacillati</taxon>
        <taxon>Chloroflexota</taxon>
        <taxon>Anaerolineae</taxon>
        <taxon>Anaerolineales</taxon>
        <taxon>Anaerolineaceae</taxon>
        <taxon>Longilinea</taxon>
    </lineage>
</organism>
<evidence type="ECO:0000313" key="5">
    <source>
        <dbReference type="Proteomes" id="UP000055060"/>
    </source>
</evidence>
<reference evidence="4" key="1">
    <citation type="submission" date="2015-07" db="EMBL/GenBank/DDBJ databases">
        <title>Draft Genome Sequences of Anaerolinea thermolimosa IMO-1, Bellilinea caldifistulae GOMI-1, Leptolinea tardivitalis YMTK-2, Levilinea saccharolytica KIBI-1,Longilinea arvoryzae KOME-1, Previously Described as Members of the Anaerolineaceae (Chloroflexi).</title>
        <authorList>
            <person name="Sekiguchi Y."/>
            <person name="Ohashi A."/>
            <person name="Matsuura N."/>
            <person name="Tourlousse M.D."/>
        </authorList>
    </citation>
    <scope>NUCLEOTIDE SEQUENCE [LARGE SCALE GENOMIC DNA]</scope>
    <source>
        <strain evidence="4">KOME-1</strain>
    </source>
</reference>
<dbReference type="GO" id="GO:0016491">
    <property type="term" value="F:oxidoreductase activity"/>
    <property type="evidence" value="ECO:0007669"/>
    <property type="project" value="InterPro"/>
</dbReference>
<gene>
    <name evidence="4" type="ORF">LARV_03576</name>
</gene>
<accession>A0A0S7BN84</accession>
<dbReference type="RefSeq" id="WP_075074933.1">
    <property type="nucleotide sequence ID" value="NZ_DF967972.1"/>
</dbReference>
<dbReference type="PANTHER" id="PTHR43278:SF1">
    <property type="entry name" value="IRON-SULFUR FLAVOPROTEIN MJ1083"/>
    <property type="match status" value="1"/>
</dbReference>
<protein>
    <submittedName>
        <fullName evidence="4">Multimeric flavodoxin WrbA</fullName>
    </submittedName>
</protein>
<dbReference type="SUPFAM" id="SSF52218">
    <property type="entry name" value="Flavoproteins"/>
    <property type="match status" value="1"/>
</dbReference>
<dbReference type="InterPro" id="IPR005025">
    <property type="entry name" value="FMN_Rdtase-like_dom"/>
</dbReference>
<dbReference type="Gene3D" id="3.40.50.360">
    <property type="match status" value="1"/>
</dbReference>
<evidence type="ECO:0000256" key="2">
    <source>
        <dbReference type="ARBA" id="ARBA00022643"/>
    </source>
</evidence>
<dbReference type="InterPro" id="IPR029039">
    <property type="entry name" value="Flavoprotein-like_sf"/>
</dbReference>
<keyword evidence="1" id="KW-0285">Flavoprotein</keyword>
<dbReference type="InterPro" id="IPR051796">
    <property type="entry name" value="ISF_SsuE-like"/>
</dbReference>
<name>A0A0S7BN84_9CHLR</name>
<proteinExistence type="predicted"/>
<dbReference type="EMBL" id="DF967972">
    <property type="protein sequence ID" value="GAP15784.1"/>
    <property type="molecule type" value="Genomic_DNA"/>
</dbReference>
<dbReference type="AlphaFoldDB" id="A0A0S7BN84"/>
<keyword evidence="5" id="KW-1185">Reference proteome</keyword>
<dbReference type="OrthoDB" id="152557at2"/>
<evidence type="ECO:0000259" key="3">
    <source>
        <dbReference type="Pfam" id="PF03358"/>
    </source>
</evidence>
<evidence type="ECO:0000313" key="4">
    <source>
        <dbReference type="EMBL" id="GAP15784.1"/>
    </source>
</evidence>
<dbReference type="Pfam" id="PF03358">
    <property type="entry name" value="FMN_red"/>
    <property type="match status" value="1"/>
</dbReference>
<feature type="domain" description="NADPH-dependent FMN reductase-like" evidence="3">
    <location>
        <begin position="4"/>
        <end position="127"/>
    </location>
</feature>
<dbReference type="Proteomes" id="UP000055060">
    <property type="component" value="Unassembled WGS sequence"/>
</dbReference>
<evidence type="ECO:0000256" key="1">
    <source>
        <dbReference type="ARBA" id="ARBA00022630"/>
    </source>
</evidence>